<proteinExistence type="predicted"/>
<name>A0A4Q9V166_9ACTO</name>
<evidence type="ECO:0000313" key="3">
    <source>
        <dbReference type="EMBL" id="TBW22834.1"/>
    </source>
</evidence>
<dbReference type="SUPFAM" id="SSF52172">
    <property type="entry name" value="CheY-like"/>
    <property type="match status" value="1"/>
</dbReference>
<dbReference type="RefSeq" id="WP_131279880.1">
    <property type="nucleotide sequence ID" value="NZ_JBHSLR010000009.1"/>
</dbReference>
<keyword evidence="4" id="KW-1185">Reference proteome</keyword>
<dbReference type="InterPro" id="IPR011006">
    <property type="entry name" value="CheY-like_superfamily"/>
</dbReference>
<evidence type="ECO:0000259" key="2">
    <source>
        <dbReference type="PROSITE" id="PS50110"/>
    </source>
</evidence>
<feature type="domain" description="Response regulatory" evidence="2">
    <location>
        <begin position="17"/>
        <end position="136"/>
    </location>
</feature>
<dbReference type="EMBL" id="SJDT01000002">
    <property type="protein sequence ID" value="TBW22834.1"/>
    <property type="molecule type" value="Genomic_DNA"/>
</dbReference>
<protein>
    <submittedName>
        <fullName evidence="3">Two-component system response regulator</fullName>
    </submittedName>
</protein>
<feature type="modified residue" description="4-aspartylphosphate" evidence="1">
    <location>
        <position position="72"/>
    </location>
</feature>
<keyword evidence="1" id="KW-0597">Phosphoprotein</keyword>
<dbReference type="Gene3D" id="3.40.50.2300">
    <property type="match status" value="1"/>
</dbReference>
<gene>
    <name evidence="3" type="ORF">EZJ44_02715</name>
</gene>
<reference evidence="3 4" key="1">
    <citation type="submission" date="2019-02" db="EMBL/GenBank/DDBJ databases">
        <title>Arcanobacterium bovis sp. nov., isolated from the milk of a cow with mastitis.</title>
        <authorList>
            <person name="Sammra O."/>
            <person name="Foster G."/>
            <person name="Hassan A."/>
            <person name="Alssahen M."/>
            <person name="Laemmler C."/>
            <person name="Borowiak M."/>
            <person name="Malorny B."/>
            <person name="Abdulmawjood A."/>
        </authorList>
    </citation>
    <scope>NUCLEOTIDE SEQUENCE [LARGE SCALE GENOMIC DNA]</scope>
    <source>
        <strain evidence="3 4">C605018/01/1</strain>
    </source>
</reference>
<comment type="caution">
    <text evidence="3">The sequence shown here is derived from an EMBL/GenBank/DDBJ whole genome shotgun (WGS) entry which is preliminary data.</text>
</comment>
<dbReference type="PROSITE" id="PS50110">
    <property type="entry name" value="RESPONSE_REGULATORY"/>
    <property type="match status" value="1"/>
</dbReference>
<dbReference type="GO" id="GO:0000160">
    <property type="term" value="P:phosphorelay signal transduction system"/>
    <property type="evidence" value="ECO:0007669"/>
    <property type="project" value="InterPro"/>
</dbReference>
<sequence>MSVNESATVPAENDAINILVYSDNREVRADVMNAVGNRLGKDLPAINWTESATWQAAEMKIQEGNFSLLILDAETPKLGGIGLGKKVRDEIDPDMDYIVLIARPQDEWLARVSKPNAIVPYPIDPRELSTVVARVLREKAVR</sequence>
<dbReference type="AlphaFoldDB" id="A0A4Q9V166"/>
<dbReference type="OrthoDB" id="3395459at2"/>
<evidence type="ECO:0000256" key="1">
    <source>
        <dbReference type="PROSITE-ProRule" id="PRU00169"/>
    </source>
</evidence>
<dbReference type="InterPro" id="IPR001789">
    <property type="entry name" value="Sig_transdc_resp-reg_receiver"/>
</dbReference>
<organism evidence="3 4">
    <name type="scientific">Arcanobacterium bovis</name>
    <dbReference type="NCBI Taxonomy" id="2529275"/>
    <lineage>
        <taxon>Bacteria</taxon>
        <taxon>Bacillati</taxon>
        <taxon>Actinomycetota</taxon>
        <taxon>Actinomycetes</taxon>
        <taxon>Actinomycetales</taxon>
        <taxon>Actinomycetaceae</taxon>
        <taxon>Arcanobacterium</taxon>
    </lineage>
</organism>
<evidence type="ECO:0000313" key="4">
    <source>
        <dbReference type="Proteomes" id="UP000293036"/>
    </source>
</evidence>
<dbReference type="Proteomes" id="UP000293036">
    <property type="component" value="Unassembled WGS sequence"/>
</dbReference>
<accession>A0A4Q9V166</accession>